<dbReference type="CDD" id="cd01422">
    <property type="entry name" value="MGS"/>
    <property type="match status" value="1"/>
</dbReference>
<dbReference type="Gene3D" id="3.40.50.1380">
    <property type="entry name" value="Methylglyoxal synthase-like domain"/>
    <property type="match status" value="1"/>
</dbReference>
<proteinExistence type="inferred from homology"/>
<evidence type="ECO:0000313" key="4">
    <source>
        <dbReference type="EMBL" id="VYU66863.1"/>
    </source>
</evidence>
<keyword evidence="1 4" id="KW-0456">Lyase</keyword>
<sequence length="150" mass="16770">MAGYKMGKNKRIALVAHDNRKEALIAWAEENKEILSKHKLCGTGTTSKLISEKTGLKVEGFKSGPMGGDQQIGAAIVNGDIDLMIFFWDPLTSQPHDPDVKALLRIAVLYDVAVAMSKSTADFILGSEKFNEEYDRNVIDYYDRIRKDNF</sequence>
<dbReference type="GO" id="GO:0005829">
    <property type="term" value="C:cytosol"/>
    <property type="evidence" value="ECO:0007669"/>
    <property type="project" value="TreeGrafter"/>
</dbReference>
<comment type="catalytic activity">
    <reaction evidence="1">
        <text>dihydroxyacetone phosphate = methylglyoxal + phosphate</text>
        <dbReference type="Rhea" id="RHEA:17937"/>
        <dbReference type="ChEBI" id="CHEBI:17158"/>
        <dbReference type="ChEBI" id="CHEBI:43474"/>
        <dbReference type="ChEBI" id="CHEBI:57642"/>
        <dbReference type="EC" id="4.2.3.3"/>
    </reaction>
</comment>
<comment type="function">
    <text evidence="1">Catalyzes the formation of methylglyoxal from dihydroxyacetone phosphate.</text>
</comment>
<feature type="binding site" evidence="1">
    <location>
        <begin position="43"/>
        <end position="46"/>
    </location>
    <ligand>
        <name>substrate</name>
    </ligand>
</feature>
<feature type="binding site" evidence="1">
    <location>
        <position position="96"/>
    </location>
    <ligand>
        <name>substrate</name>
    </ligand>
</feature>
<dbReference type="EC" id="4.2.3.3" evidence="1"/>
<feature type="binding site" evidence="1">
    <location>
        <position position="17"/>
    </location>
    <ligand>
        <name>substrate</name>
    </ligand>
</feature>
<feature type="binding site" evidence="1">
    <location>
        <position position="21"/>
    </location>
    <ligand>
        <name>substrate</name>
    </ligand>
</feature>
<gene>
    <name evidence="1 4" type="primary">mgsA</name>
    <name evidence="4" type="ORF">CTLFYP3_00051</name>
</gene>
<evidence type="ECO:0000259" key="3">
    <source>
        <dbReference type="PROSITE" id="PS51855"/>
    </source>
</evidence>
<feature type="active site" description="Proton donor/acceptor" evidence="1 2">
    <location>
        <position position="69"/>
    </location>
</feature>
<dbReference type="GO" id="GO:0008929">
    <property type="term" value="F:methylglyoxal synthase activity"/>
    <property type="evidence" value="ECO:0007669"/>
    <property type="project" value="UniProtKB-UniRule"/>
</dbReference>
<feature type="domain" description="MGS-like" evidence="3">
    <location>
        <begin position="4"/>
        <end position="150"/>
    </location>
</feature>
<dbReference type="EMBL" id="CACRTO010000049">
    <property type="protein sequence ID" value="VYU66863.1"/>
    <property type="molecule type" value="Genomic_DNA"/>
</dbReference>
<dbReference type="PROSITE" id="PS51855">
    <property type="entry name" value="MGS"/>
    <property type="match status" value="1"/>
</dbReference>
<dbReference type="NCBIfam" id="NF003559">
    <property type="entry name" value="PRK05234.1"/>
    <property type="match status" value="1"/>
</dbReference>
<organism evidence="4">
    <name type="scientific">Clostridium tertium</name>
    <dbReference type="NCBI Taxonomy" id="1559"/>
    <lineage>
        <taxon>Bacteria</taxon>
        <taxon>Bacillati</taxon>
        <taxon>Bacillota</taxon>
        <taxon>Clostridia</taxon>
        <taxon>Eubacteriales</taxon>
        <taxon>Clostridiaceae</taxon>
        <taxon>Clostridium</taxon>
    </lineage>
</organism>
<evidence type="ECO:0000256" key="1">
    <source>
        <dbReference type="HAMAP-Rule" id="MF_00549"/>
    </source>
</evidence>
<dbReference type="Pfam" id="PF02142">
    <property type="entry name" value="MGS"/>
    <property type="match status" value="1"/>
</dbReference>
<feature type="binding site" evidence="1">
    <location>
        <begin position="63"/>
        <end position="64"/>
    </location>
    <ligand>
        <name>substrate</name>
    </ligand>
</feature>
<reference evidence="4" key="1">
    <citation type="submission" date="2019-11" db="EMBL/GenBank/DDBJ databases">
        <authorList>
            <person name="Feng L."/>
        </authorList>
    </citation>
    <scope>NUCLEOTIDE SEQUENCE</scope>
    <source>
        <strain evidence="4">CTertiumLFYP3</strain>
    </source>
</reference>
<dbReference type="RefSeq" id="WP_156627843.1">
    <property type="nucleotide sequence ID" value="NZ_CACRTO010000049.1"/>
</dbReference>
<protein>
    <recommendedName>
        <fullName evidence="1">Methylglyoxal synthase</fullName>
        <shortName evidence="1">MGS</shortName>
        <ecNumber evidence="1">4.2.3.3</ecNumber>
    </recommendedName>
</protein>
<dbReference type="PANTHER" id="PTHR30492">
    <property type="entry name" value="METHYLGLYOXAL SYNTHASE"/>
    <property type="match status" value="1"/>
</dbReference>
<dbReference type="GO" id="GO:0019242">
    <property type="term" value="P:methylglyoxal biosynthetic process"/>
    <property type="evidence" value="ECO:0007669"/>
    <property type="project" value="UniProtKB-UniRule"/>
</dbReference>
<accession>A0A6N3GSD3</accession>
<dbReference type="PROSITE" id="PS01335">
    <property type="entry name" value="METHYLGLYOXAL_SYNTH"/>
    <property type="match status" value="1"/>
</dbReference>
<dbReference type="SUPFAM" id="SSF52335">
    <property type="entry name" value="Methylglyoxal synthase-like"/>
    <property type="match status" value="1"/>
</dbReference>
<dbReference type="InterPro" id="IPR018148">
    <property type="entry name" value="Methylglyoxal_synth_AS"/>
</dbReference>
<comment type="similarity">
    <text evidence="1">Belongs to the methylglyoxal synthase family.</text>
</comment>
<dbReference type="PIRSF" id="PIRSF006614">
    <property type="entry name" value="Methylglyox_syn"/>
    <property type="match status" value="1"/>
</dbReference>
<dbReference type="SMART" id="SM00851">
    <property type="entry name" value="MGS"/>
    <property type="match status" value="1"/>
</dbReference>
<dbReference type="InterPro" id="IPR036914">
    <property type="entry name" value="MGS-like_dom_sf"/>
</dbReference>
<name>A0A6N3GSD3_9CLOT</name>
<dbReference type="HAMAP" id="MF_00549">
    <property type="entry name" value="Methylglyoxal_synth"/>
    <property type="match status" value="1"/>
</dbReference>
<dbReference type="NCBIfam" id="TIGR00160">
    <property type="entry name" value="MGSA"/>
    <property type="match status" value="1"/>
</dbReference>
<evidence type="ECO:0000256" key="2">
    <source>
        <dbReference type="PIRSR" id="PIRSR006614-1"/>
    </source>
</evidence>
<dbReference type="InterPro" id="IPR004363">
    <property type="entry name" value="Methylgl_synth"/>
</dbReference>
<dbReference type="AlphaFoldDB" id="A0A6N3GSD3"/>
<dbReference type="PANTHER" id="PTHR30492:SF0">
    <property type="entry name" value="METHYLGLYOXAL SYNTHASE"/>
    <property type="match status" value="1"/>
</dbReference>
<dbReference type="InterPro" id="IPR011607">
    <property type="entry name" value="MGS-like_dom"/>
</dbReference>